<evidence type="ECO:0000256" key="3">
    <source>
        <dbReference type="SAM" id="Phobius"/>
    </source>
</evidence>
<name>A0A7S7LZ35_9BACT</name>
<reference evidence="5 6" key="1">
    <citation type="submission" date="2020-05" db="EMBL/GenBank/DDBJ databases">
        <title>Sulfurimonas marisnigri, sp. nov., and Sulfurimonas baltica, sp. nov., manganese oxide reducing chemolithoautotrophs of the class Epsilonproteobacteria isolated from the pelagic redoxclines of the Black and Baltic Seas and emended description of the genus Sulfurimonas.</title>
        <authorList>
            <person name="Henkel J.V."/>
            <person name="Laudan C."/>
            <person name="Werner J."/>
            <person name="Neu T."/>
            <person name="Plewe S."/>
            <person name="Sproer C."/>
            <person name="Bunk B."/>
            <person name="Schulz-Vogt H.N."/>
        </authorList>
    </citation>
    <scope>NUCLEOTIDE SEQUENCE [LARGE SCALE GENOMIC DNA]</scope>
    <source>
        <strain evidence="5 6">SoZ1</strain>
    </source>
</reference>
<evidence type="ECO:0000256" key="1">
    <source>
        <dbReference type="ARBA" id="ARBA00023224"/>
    </source>
</evidence>
<sequence>MFSKTSIQKQMLYFVTLVSVTIFGATIFVFFAFHYVELKYDHLQNSTMEGELLTLNIEKNINYISRTTREIMLGGDYNKNINKLNDKTESIKSSFIELEKLMADDKSLDVVNKAKETTIIFLNNTLNMMKSLSSDNIKNNKEAIYAKYKKDLTPYANESRESFKQLEDLKTDELTFEFKEINDLIVFFKYFVFVLGTVVGSVVLVLSTFIRKSIISGIKDFTSLISYVAKGDFSHKATNTNKETELGIMGSEVTNLITHTQDLINEINRTITDASKGDFSHKISSAGMGGEFVKAIDSVATSIDFMKSQNDKAKKDTFNSKISVKSVQVTESLSIITSSLGKNINELETITSATKEAASLASSSRNDITEITSELNQLSEQVNINNRSIIEIANQTNEITSVIELITDIADQTNLLALNAAIEAARAGEHGRGFAVVADEVRKLAERTHKATGEISVSIKSLQQDMNDIQTSSDNMKVTVEGSTKKISGFEETLINLSENSKKIVDYSYEMESSVFVVLAKLDHILYKSRAYNSLLSLKEILTPSTSHQCRFGKWYDDKGKSRFSNTASYSKIATPHSIVHDYANKNLTYIQENAQENTISNSEEIINNFEMMEKSSTELFTLLDNMLEESK</sequence>
<feature type="domain" description="Methyl-accepting transducer" evidence="4">
    <location>
        <begin position="328"/>
        <end position="515"/>
    </location>
</feature>
<keyword evidence="3" id="KW-1133">Transmembrane helix</keyword>
<dbReference type="GO" id="GO:0016020">
    <property type="term" value="C:membrane"/>
    <property type="evidence" value="ECO:0007669"/>
    <property type="project" value="InterPro"/>
</dbReference>
<feature type="transmembrane region" description="Helical" evidence="3">
    <location>
        <begin position="187"/>
        <end position="210"/>
    </location>
</feature>
<proteinExistence type="predicted"/>
<dbReference type="Pfam" id="PF00015">
    <property type="entry name" value="MCPsignal"/>
    <property type="match status" value="1"/>
</dbReference>
<evidence type="ECO:0000313" key="6">
    <source>
        <dbReference type="Proteomes" id="UP000593836"/>
    </source>
</evidence>
<gene>
    <name evidence="5" type="ORF">HUE87_09520</name>
</gene>
<dbReference type="InterPro" id="IPR025991">
    <property type="entry name" value="Chemoreceptor_zinc-bind_dom"/>
</dbReference>
<keyword evidence="3" id="KW-0812">Transmembrane</keyword>
<dbReference type="Gene3D" id="6.10.340.10">
    <property type="match status" value="1"/>
</dbReference>
<dbReference type="GO" id="GO:0007165">
    <property type="term" value="P:signal transduction"/>
    <property type="evidence" value="ECO:0007669"/>
    <property type="project" value="UniProtKB-KW"/>
</dbReference>
<dbReference type="PANTHER" id="PTHR32089">
    <property type="entry name" value="METHYL-ACCEPTING CHEMOTAXIS PROTEIN MCPB"/>
    <property type="match status" value="1"/>
</dbReference>
<dbReference type="KEGG" id="smas:HUE87_09520"/>
<organism evidence="5 6">
    <name type="scientific">Candidatus Sulfurimonas marisnigri</name>
    <dbReference type="NCBI Taxonomy" id="2740405"/>
    <lineage>
        <taxon>Bacteria</taxon>
        <taxon>Pseudomonadati</taxon>
        <taxon>Campylobacterota</taxon>
        <taxon>Epsilonproteobacteria</taxon>
        <taxon>Campylobacterales</taxon>
        <taxon>Sulfurimonadaceae</taxon>
        <taxon>Sulfurimonas</taxon>
    </lineage>
</organism>
<dbReference type="Gene3D" id="1.10.287.950">
    <property type="entry name" value="Methyl-accepting chemotaxis protein"/>
    <property type="match status" value="1"/>
</dbReference>
<evidence type="ECO:0000256" key="2">
    <source>
        <dbReference type="PROSITE-ProRule" id="PRU00284"/>
    </source>
</evidence>
<keyword evidence="6" id="KW-1185">Reference proteome</keyword>
<dbReference type="Pfam" id="PF13682">
    <property type="entry name" value="CZB"/>
    <property type="match status" value="1"/>
</dbReference>
<protein>
    <submittedName>
        <fullName evidence="5">CZB domain-containing protein</fullName>
    </submittedName>
</protein>
<keyword evidence="3" id="KW-0472">Membrane</keyword>
<keyword evidence="1 2" id="KW-0807">Transducer</keyword>
<feature type="transmembrane region" description="Helical" evidence="3">
    <location>
        <begin position="12"/>
        <end position="36"/>
    </location>
</feature>
<dbReference type="SMART" id="SM00283">
    <property type="entry name" value="MA"/>
    <property type="match status" value="1"/>
</dbReference>
<dbReference type="PROSITE" id="PS50111">
    <property type="entry name" value="CHEMOTAXIS_TRANSDUC_2"/>
    <property type="match status" value="1"/>
</dbReference>
<evidence type="ECO:0000259" key="4">
    <source>
        <dbReference type="PROSITE" id="PS50111"/>
    </source>
</evidence>
<evidence type="ECO:0000313" key="5">
    <source>
        <dbReference type="EMBL" id="QOY54115.1"/>
    </source>
</evidence>
<dbReference type="SUPFAM" id="SSF58104">
    <property type="entry name" value="Methyl-accepting chemotaxis protein (MCP) signaling domain"/>
    <property type="match status" value="1"/>
</dbReference>
<dbReference type="PANTHER" id="PTHR32089:SF112">
    <property type="entry name" value="LYSOZYME-LIKE PROTEIN-RELATED"/>
    <property type="match status" value="1"/>
</dbReference>
<dbReference type="InterPro" id="IPR004089">
    <property type="entry name" value="MCPsignal_dom"/>
</dbReference>
<dbReference type="EMBL" id="CP054493">
    <property type="protein sequence ID" value="QOY54115.1"/>
    <property type="molecule type" value="Genomic_DNA"/>
</dbReference>
<dbReference type="Proteomes" id="UP000593836">
    <property type="component" value="Chromosome"/>
</dbReference>
<accession>A0A7S7LZ35</accession>
<dbReference type="RefSeq" id="WP_194366154.1">
    <property type="nucleotide sequence ID" value="NZ_CP054493.1"/>
</dbReference>
<dbReference type="AlphaFoldDB" id="A0A7S7LZ35"/>